<accession>A0A934HVC4</accession>
<dbReference type="Pfam" id="PF07969">
    <property type="entry name" value="Amidohydro_3"/>
    <property type="match status" value="1"/>
</dbReference>
<protein>
    <submittedName>
        <fullName evidence="2">Amidohydrolase family protein</fullName>
    </submittedName>
</protein>
<dbReference type="AlphaFoldDB" id="A0A934HVC4"/>
<dbReference type="Gene3D" id="3.20.20.140">
    <property type="entry name" value="Metal-dependent hydrolases"/>
    <property type="match status" value="1"/>
</dbReference>
<dbReference type="InterPro" id="IPR013108">
    <property type="entry name" value="Amidohydro_3"/>
</dbReference>
<evidence type="ECO:0000313" key="2">
    <source>
        <dbReference type="EMBL" id="MBI6875271.1"/>
    </source>
</evidence>
<dbReference type="InterPro" id="IPR011059">
    <property type="entry name" value="Metal-dep_hydrolase_composite"/>
</dbReference>
<dbReference type="PANTHER" id="PTHR43135">
    <property type="entry name" value="ALPHA-D-RIBOSE 1-METHYLPHOSPHONATE 5-TRIPHOSPHATE DIPHOSPHATASE"/>
    <property type="match status" value="1"/>
</dbReference>
<dbReference type="SUPFAM" id="SSF51338">
    <property type="entry name" value="Composite domain of metallo-dependent hydrolases"/>
    <property type="match status" value="1"/>
</dbReference>
<sequence>MNVSDYLREKGILDALKSITSNAAEILGCADKIGTIKEGYDADIIVLNGDPLDMVNTKVVTTITNGEIVFERVKPN</sequence>
<dbReference type="PANTHER" id="PTHR43135:SF3">
    <property type="entry name" value="ALPHA-D-RIBOSE 1-METHYLPHOSPHONATE 5-TRIPHOSPHATE DIPHOSPHATASE"/>
    <property type="match status" value="1"/>
</dbReference>
<organism evidence="2 3">
    <name type="scientific">Clostridium aciditolerans</name>
    <dbReference type="NCBI Taxonomy" id="339861"/>
    <lineage>
        <taxon>Bacteria</taxon>
        <taxon>Bacillati</taxon>
        <taxon>Bacillota</taxon>
        <taxon>Clostridia</taxon>
        <taxon>Eubacteriales</taxon>
        <taxon>Clostridiaceae</taxon>
        <taxon>Clostridium</taxon>
    </lineage>
</organism>
<evidence type="ECO:0000259" key="1">
    <source>
        <dbReference type="Pfam" id="PF07969"/>
    </source>
</evidence>
<feature type="domain" description="Amidohydrolase 3" evidence="1">
    <location>
        <begin position="12"/>
        <end position="70"/>
    </location>
</feature>
<evidence type="ECO:0000313" key="3">
    <source>
        <dbReference type="Proteomes" id="UP000622687"/>
    </source>
</evidence>
<dbReference type="Gene3D" id="2.30.40.10">
    <property type="entry name" value="Urease, subunit C, domain 1"/>
    <property type="match status" value="1"/>
</dbReference>
<keyword evidence="3" id="KW-1185">Reference proteome</keyword>
<dbReference type="EMBL" id="JAEEGB010000040">
    <property type="protein sequence ID" value="MBI6875271.1"/>
    <property type="molecule type" value="Genomic_DNA"/>
</dbReference>
<reference evidence="2" key="1">
    <citation type="submission" date="2020-12" db="EMBL/GenBank/DDBJ databases">
        <title>Clostridium thailandense sp. nov., a novel acetogenic bacterium isolated from peat land soil in Thailand.</title>
        <authorList>
            <person name="Chaikitkaew S."/>
            <person name="Birkeland N.K."/>
        </authorList>
    </citation>
    <scope>NUCLEOTIDE SEQUENCE</scope>
    <source>
        <strain evidence="2">DSM 17425</strain>
    </source>
</reference>
<proteinExistence type="predicted"/>
<comment type="caution">
    <text evidence="2">The sequence shown here is derived from an EMBL/GenBank/DDBJ whole genome shotgun (WGS) entry which is preliminary data.</text>
</comment>
<dbReference type="InterPro" id="IPR051781">
    <property type="entry name" value="Metallo-dep_Hydrolase"/>
</dbReference>
<dbReference type="GO" id="GO:0016810">
    <property type="term" value="F:hydrolase activity, acting on carbon-nitrogen (but not peptide) bonds"/>
    <property type="evidence" value="ECO:0007669"/>
    <property type="project" value="InterPro"/>
</dbReference>
<gene>
    <name evidence="2" type="ORF">I6U51_21590</name>
</gene>
<dbReference type="Proteomes" id="UP000622687">
    <property type="component" value="Unassembled WGS sequence"/>
</dbReference>
<name>A0A934HVC4_9CLOT</name>